<accession>A0ABX2T0Z4</accession>
<dbReference type="InterPro" id="IPR052934">
    <property type="entry name" value="Methyl-DNA_Rec/Restrict_Enz"/>
</dbReference>
<comment type="caution">
    <text evidence="2">The sequence shown here is derived from an EMBL/GenBank/DDBJ whole genome shotgun (WGS) entry which is preliminary data.</text>
</comment>
<dbReference type="InterPro" id="IPR003593">
    <property type="entry name" value="AAA+_ATPase"/>
</dbReference>
<evidence type="ECO:0000313" key="2">
    <source>
        <dbReference type="EMBL" id="NYS46691.1"/>
    </source>
</evidence>
<evidence type="ECO:0000259" key="1">
    <source>
        <dbReference type="SMART" id="SM00382"/>
    </source>
</evidence>
<gene>
    <name evidence="2" type="ORF">HZY85_00585</name>
</gene>
<dbReference type="InterPro" id="IPR011704">
    <property type="entry name" value="ATPase_dyneun-rel_AAA"/>
</dbReference>
<reference evidence="2 3" key="1">
    <citation type="submission" date="2020-07" db="EMBL/GenBank/DDBJ databases">
        <title>MOT database genomes.</title>
        <authorList>
            <person name="Joseph S."/>
            <person name="Aduse-Opoku J."/>
            <person name="Hashim A."/>
            <person name="Wade W."/>
            <person name="Curtis M."/>
        </authorList>
    </citation>
    <scope>NUCLEOTIDE SEQUENCE [LARGE SCALE GENOMIC DNA]</scope>
    <source>
        <strain evidence="2 3">CIP 106318</strain>
    </source>
</reference>
<dbReference type="Proteomes" id="UP000531840">
    <property type="component" value="Unassembled WGS sequence"/>
</dbReference>
<feature type="domain" description="AAA+ ATPase" evidence="1">
    <location>
        <begin position="83"/>
        <end position="276"/>
    </location>
</feature>
<dbReference type="Gene3D" id="3.40.50.300">
    <property type="entry name" value="P-loop containing nucleotide triphosphate hydrolases"/>
    <property type="match status" value="1"/>
</dbReference>
<dbReference type="PANTHER" id="PTHR37291:SF1">
    <property type="entry name" value="TYPE IV METHYL-DIRECTED RESTRICTION ENZYME ECOKMCRB SUBUNIT"/>
    <property type="match status" value="1"/>
</dbReference>
<protein>
    <submittedName>
        <fullName evidence="2">AAA family ATPase</fullName>
    </submittedName>
</protein>
<dbReference type="PANTHER" id="PTHR37291">
    <property type="entry name" value="5-METHYLCYTOSINE-SPECIFIC RESTRICTION ENZYME B"/>
    <property type="match status" value="1"/>
</dbReference>
<dbReference type="Pfam" id="PF07728">
    <property type="entry name" value="AAA_5"/>
    <property type="match status" value="1"/>
</dbReference>
<dbReference type="EMBL" id="JACBYF010000001">
    <property type="protein sequence ID" value="NYS46691.1"/>
    <property type="molecule type" value="Genomic_DNA"/>
</dbReference>
<dbReference type="SMART" id="SM00382">
    <property type="entry name" value="AAA"/>
    <property type="match status" value="1"/>
</dbReference>
<evidence type="ECO:0000313" key="3">
    <source>
        <dbReference type="Proteomes" id="UP000531840"/>
    </source>
</evidence>
<dbReference type="SUPFAM" id="SSF52540">
    <property type="entry name" value="P-loop containing nucleoside triphosphate hydrolases"/>
    <property type="match status" value="1"/>
</dbReference>
<proteinExistence type="predicted"/>
<keyword evidence="3" id="KW-1185">Reference proteome</keyword>
<sequence>MFCYSHTDESRKNYINNILLDEKLRAKLYKTVKKKEIDILIEYLLLRLENELNINLYDLGEEMKKLKTIDNKNLIKYKELLENEKNIILRGAPGTGKTYLSKDIAKLLIMGENINNNQFYDDSLEEKLEKQLGFVQFHPSYDYTDFVEGLRPIQREDSSIGFEYKAGIFRNFVEKAIKDKENKYVFIIDEINRGEISKILGELFFSIDPGYRGKKGKVTTQYSNMITDKHEVSKEFYIPENVYIIGTMNDIDRSVDTFDFAMRRRFTFIEITAEESATNMNLKDDIKKKMMALNNKIVNNVALTSDYQVGASYFKSIEKEYSEQKLKLLWSTKLEPLFRDYLRGEIDIETKISSLEESLFGEENK</sequence>
<organism evidence="2 3">
    <name type="scientific">Gemelliphila palaticanis</name>
    <dbReference type="NCBI Taxonomy" id="81950"/>
    <lineage>
        <taxon>Bacteria</taxon>
        <taxon>Bacillati</taxon>
        <taxon>Bacillota</taxon>
        <taxon>Bacilli</taxon>
        <taxon>Bacillales</taxon>
        <taxon>Gemellaceae</taxon>
        <taxon>Gemelliphila</taxon>
    </lineage>
</organism>
<dbReference type="InterPro" id="IPR027417">
    <property type="entry name" value="P-loop_NTPase"/>
</dbReference>
<name>A0ABX2T0Z4_9BACL</name>